<accession>A0A0B0PD46</accession>
<gene>
    <name evidence="1" type="ORF">F383_26742</name>
</gene>
<evidence type="ECO:0000313" key="1">
    <source>
        <dbReference type="EMBL" id="KHG21321.1"/>
    </source>
</evidence>
<reference evidence="2" key="1">
    <citation type="submission" date="2014-09" db="EMBL/GenBank/DDBJ databases">
        <authorList>
            <person name="Mudge J."/>
            <person name="Ramaraj T."/>
            <person name="Lindquist I.E."/>
            <person name="Bharti A.K."/>
            <person name="Sundararajan A."/>
            <person name="Cameron C.T."/>
            <person name="Woodward J.E."/>
            <person name="May G.D."/>
            <person name="Brubaker C."/>
            <person name="Broadhvest J."/>
            <person name="Wilkins T.A."/>
        </authorList>
    </citation>
    <scope>NUCLEOTIDE SEQUENCE</scope>
    <source>
        <strain evidence="2">cv. AKA8401</strain>
    </source>
</reference>
<sequence length="60" mass="6819">MELFQGKAMVPQDDLSSASTLQKDLRVHNFICAPMLPRRPRVLRWEALLGEQLKINVDAA</sequence>
<name>A0A0B0PD46_GOSAR</name>
<proteinExistence type="predicted"/>
<keyword evidence="2" id="KW-1185">Reference proteome</keyword>
<organism evidence="1 2">
    <name type="scientific">Gossypium arboreum</name>
    <name type="common">Tree cotton</name>
    <name type="synonym">Gossypium nanking</name>
    <dbReference type="NCBI Taxonomy" id="29729"/>
    <lineage>
        <taxon>Eukaryota</taxon>
        <taxon>Viridiplantae</taxon>
        <taxon>Streptophyta</taxon>
        <taxon>Embryophyta</taxon>
        <taxon>Tracheophyta</taxon>
        <taxon>Spermatophyta</taxon>
        <taxon>Magnoliopsida</taxon>
        <taxon>eudicotyledons</taxon>
        <taxon>Gunneridae</taxon>
        <taxon>Pentapetalae</taxon>
        <taxon>rosids</taxon>
        <taxon>malvids</taxon>
        <taxon>Malvales</taxon>
        <taxon>Malvaceae</taxon>
        <taxon>Malvoideae</taxon>
        <taxon>Gossypium</taxon>
    </lineage>
</organism>
<protein>
    <submittedName>
        <fullName evidence="1">Uncharacterized protein</fullName>
    </submittedName>
</protein>
<dbReference type="EMBL" id="KN418154">
    <property type="protein sequence ID" value="KHG21321.1"/>
    <property type="molecule type" value="Genomic_DNA"/>
</dbReference>
<dbReference type="Proteomes" id="UP000032142">
    <property type="component" value="Unassembled WGS sequence"/>
</dbReference>
<evidence type="ECO:0000313" key="2">
    <source>
        <dbReference type="Proteomes" id="UP000032142"/>
    </source>
</evidence>
<dbReference type="AlphaFoldDB" id="A0A0B0PD46"/>